<keyword evidence="10" id="KW-1185">Reference proteome</keyword>
<dbReference type="PANTHER" id="PTHR32322:SF9">
    <property type="entry name" value="AMINO-ACID METABOLITE EFFLUX PUMP-RELATED"/>
    <property type="match status" value="1"/>
</dbReference>
<keyword evidence="3 7" id="KW-0812">Transmembrane</keyword>
<protein>
    <recommendedName>
        <fullName evidence="8">EamA domain-containing protein</fullName>
    </recommendedName>
</protein>
<accession>A0AA37XIP1</accession>
<evidence type="ECO:0000256" key="2">
    <source>
        <dbReference type="ARBA" id="ARBA00007362"/>
    </source>
</evidence>
<dbReference type="EMBL" id="BSUM01000001">
    <property type="protein sequence ID" value="GMA33245.1"/>
    <property type="molecule type" value="Genomic_DNA"/>
</dbReference>
<reference evidence="9" key="1">
    <citation type="journal article" date="2014" name="Int. J. Syst. Evol. Microbiol.">
        <title>Complete genome sequence of Corynebacterium casei LMG S-19264T (=DSM 44701T), isolated from a smear-ripened cheese.</title>
        <authorList>
            <consortium name="US DOE Joint Genome Institute (JGI-PGF)"/>
            <person name="Walter F."/>
            <person name="Albersmeier A."/>
            <person name="Kalinowski J."/>
            <person name="Ruckert C."/>
        </authorList>
    </citation>
    <scope>NUCLEOTIDE SEQUENCE</scope>
    <source>
        <strain evidence="9">NBRC 112290</strain>
    </source>
</reference>
<keyword evidence="4 7" id="KW-1133">Transmembrane helix</keyword>
<dbReference type="InterPro" id="IPR000620">
    <property type="entry name" value="EamA_dom"/>
</dbReference>
<feature type="domain" description="EamA" evidence="8">
    <location>
        <begin position="33"/>
        <end position="108"/>
    </location>
</feature>
<feature type="transmembrane region" description="Helical" evidence="7">
    <location>
        <begin position="91"/>
        <end position="109"/>
    </location>
</feature>
<comment type="caution">
    <text evidence="9">The sequence shown here is derived from an EMBL/GenBank/DDBJ whole genome shotgun (WGS) entry which is preliminary data.</text>
</comment>
<dbReference type="Proteomes" id="UP001157161">
    <property type="component" value="Unassembled WGS sequence"/>
</dbReference>
<proteinExistence type="inferred from homology"/>
<keyword evidence="5 7" id="KW-0472">Membrane</keyword>
<dbReference type="InterPro" id="IPR050638">
    <property type="entry name" value="AA-Vitamin_Transporters"/>
</dbReference>
<dbReference type="AlphaFoldDB" id="A0AA37XIP1"/>
<evidence type="ECO:0000256" key="1">
    <source>
        <dbReference type="ARBA" id="ARBA00004141"/>
    </source>
</evidence>
<comment type="similarity">
    <text evidence="2">Belongs to the EamA transporter family.</text>
</comment>
<evidence type="ECO:0000256" key="3">
    <source>
        <dbReference type="ARBA" id="ARBA00022692"/>
    </source>
</evidence>
<evidence type="ECO:0000256" key="5">
    <source>
        <dbReference type="ARBA" id="ARBA00023136"/>
    </source>
</evidence>
<feature type="transmembrane region" description="Helical" evidence="7">
    <location>
        <begin position="66"/>
        <end position="85"/>
    </location>
</feature>
<dbReference type="GO" id="GO:0016020">
    <property type="term" value="C:membrane"/>
    <property type="evidence" value="ECO:0007669"/>
    <property type="project" value="UniProtKB-SubCell"/>
</dbReference>
<comment type="subcellular location">
    <subcellularLocation>
        <location evidence="1">Membrane</location>
        <topology evidence="1">Multi-pass membrane protein</topology>
    </subcellularLocation>
</comment>
<dbReference type="Pfam" id="PF00892">
    <property type="entry name" value="EamA"/>
    <property type="match status" value="1"/>
</dbReference>
<evidence type="ECO:0000256" key="4">
    <source>
        <dbReference type="ARBA" id="ARBA00022989"/>
    </source>
</evidence>
<organism evidence="9 10">
    <name type="scientific">Litorihabitans aurantiacus</name>
    <dbReference type="NCBI Taxonomy" id="1930061"/>
    <lineage>
        <taxon>Bacteria</taxon>
        <taxon>Bacillati</taxon>
        <taxon>Actinomycetota</taxon>
        <taxon>Actinomycetes</taxon>
        <taxon>Micrococcales</taxon>
        <taxon>Beutenbergiaceae</taxon>
        <taxon>Litorihabitans</taxon>
    </lineage>
</organism>
<evidence type="ECO:0000259" key="8">
    <source>
        <dbReference type="Pfam" id="PF00892"/>
    </source>
</evidence>
<evidence type="ECO:0000313" key="9">
    <source>
        <dbReference type="EMBL" id="GMA33245.1"/>
    </source>
</evidence>
<dbReference type="InterPro" id="IPR037185">
    <property type="entry name" value="EmrE-like"/>
</dbReference>
<name>A0AA37XIP1_9MICO</name>
<reference evidence="9" key="2">
    <citation type="submission" date="2023-02" db="EMBL/GenBank/DDBJ databases">
        <authorList>
            <person name="Sun Q."/>
            <person name="Mori K."/>
        </authorList>
    </citation>
    <scope>NUCLEOTIDE SEQUENCE</scope>
    <source>
        <strain evidence="9">NBRC 112290</strain>
    </source>
</reference>
<evidence type="ECO:0000313" key="10">
    <source>
        <dbReference type="Proteomes" id="UP001157161"/>
    </source>
</evidence>
<gene>
    <name evidence="9" type="ORF">GCM10025875_32370</name>
</gene>
<evidence type="ECO:0000256" key="6">
    <source>
        <dbReference type="SAM" id="MobiDB-lite"/>
    </source>
</evidence>
<dbReference type="PANTHER" id="PTHR32322">
    <property type="entry name" value="INNER MEMBRANE TRANSPORTER"/>
    <property type="match status" value="1"/>
</dbReference>
<feature type="compositionally biased region" description="Basic residues" evidence="6">
    <location>
        <begin position="150"/>
        <end position="162"/>
    </location>
</feature>
<feature type="region of interest" description="Disordered" evidence="6">
    <location>
        <begin position="117"/>
        <end position="162"/>
    </location>
</feature>
<sequence length="162" mass="16664">MWSALVVPLPALALSWAVEGGGAIAAGLAAFGWRPALSTLYTAGLCTLVGYAIWNALLGRNRSAAVVPWVLLAPVVAMASAATLLGQRPNAAETVGGAVLVAGVLVTMLRPRGLPRRRGAADQVVDGAGSPSPSPSPHPCSHLRGTSGRTRSRTRSRRRSPD</sequence>
<feature type="transmembrane region" description="Helical" evidence="7">
    <location>
        <begin position="36"/>
        <end position="54"/>
    </location>
</feature>
<evidence type="ECO:0000256" key="7">
    <source>
        <dbReference type="SAM" id="Phobius"/>
    </source>
</evidence>
<dbReference type="SUPFAM" id="SSF103481">
    <property type="entry name" value="Multidrug resistance efflux transporter EmrE"/>
    <property type="match status" value="1"/>
</dbReference>
<feature type="compositionally biased region" description="Low complexity" evidence="6">
    <location>
        <begin position="139"/>
        <end position="149"/>
    </location>
</feature>